<sequence>MKKRRRRQMAELVRSSSSNTSSSEKWTPEISRCSRLYSVLPRVCGRSSSRIIDRSYYAPQQGERKHWHECSTRVPARGCERHYKCTSTTTTDNVELFPSNFNLIALGRANSTIALATTTTTTSYCVGVCGNVRSIRTSRAYKRNSSFVFRVRMKFRCYFDDSARERERESFFIERIIGRQPLALFEINDFTHILFNYSLVSSIREQLALVIVDCCRIVVPQLAAICAVSNASIAGIQIRCKLGATLHRRLARVHVCALGVMSSRHRIIIIATSLGPVSRAPSLESSLRRHKRAFELARRAICVAHGQQTSASASFTRIKLLNCAKSGCESGYASSVTLCTVLQLESERERERNQIEVYSSADSEFRRRIAAAVDRELRESERNGYAIWHLSFEACKKRQELAEDGAHVINLDPGHRCRLHRVESVFVGS</sequence>
<evidence type="ECO:0000313" key="3">
    <source>
        <dbReference type="Proteomes" id="UP000479190"/>
    </source>
</evidence>
<evidence type="ECO:0000313" key="2">
    <source>
        <dbReference type="EMBL" id="CAB0031515.1"/>
    </source>
</evidence>
<protein>
    <submittedName>
        <fullName evidence="2">Uncharacterized protein</fullName>
    </submittedName>
</protein>
<dbReference type="EMBL" id="CADCXV010000645">
    <property type="protein sequence ID" value="CAB0031515.1"/>
    <property type="molecule type" value="Genomic_DNA"/>
</dbReference>
<dbReference type="Proteomes" id="UP000479190">
    <property type="component" value="Unassembled WGS sequence"/>
</dbReference>
<name>A0A6H5I559_9HYME</name>
<evidence type="ECO:0000256" key="1">
    <source>
        <dbReference type="SAM" id="MobiDB-lite"/>
    </source>
</evidence>
<accession>A0A6H5I559</accession>
<feature type="non-terminal residue" evidence="2">
    <location>
        <position position="1"/>
    </location>
</feature>
<reference evidence="2 3" key="1">
    <citation type="submission" date="2020-02" db="EMBL/GenBank/DDBJ databases">
        <authorList>
            <person name="Ferguson B K."/>
        </authorList>
    </citation>
    <scope>NUCLEOTIDE SEQUENCE [LARGE SCALE GENOMIC DNA]</scope>
</reference>
<proteinExistence type="predicted"/>
<feature type="region of interest" description="Disordered" evidence="1">
    <location>
        <begin position="1"/>
        <end position="25"/>
    </location>
</feature>
<organism evidence="2 3">
    <name type="scientific">Trichogramma brassicae</name>
    <dbReference type="NCBI Taxonomy" id="86971"/>
    <lineage>
        <taxon>Eukaryota</taxon>
        <taxon>Metazoa</taxon>
        <taxon>Ecdysozoa</taxon>
        <taxon>Arthropoda</taxon>
        <taxon>Hexapoda</taxon>
        <taxon>Insecta</taxon>
        <taxon>Pterygota</taxon>
        <taxon>Neoptera</taxon>
        <taxon>Endopterygota</taxon>
        <taxon>Hymenoptera</taxon>
        <taxon>Apocrita</taxon>
        <taxon>Proctotrupomorpha</taxon>
        <taxon>Chalcidoidea</taxon>
        <taxon>Trichogrammatidae</taxon>
        <taxon>Trichogramma</taxon>
    </lineage>
</organism>
<gene>
    <name evidence="2" type="ORF">TBRA_LOCUS3484</name>
</gene>
<dbReference type="AlphaFoldDB" id="A0A6H5I559"/>
<keyword evidence="3" id="KW-1185">Reference proteome</keyword>